<feature type="binding site" evidence="5 7">
    <location>
        <position position="88"/>
    </location>
    <ligand>
        <name>FMN</name>
        <dbReference type="ChEBI" id="CHEBI:58210"/>
    </ligand>
</feature>
<dbReference type="Proteomes" id="UP000295937">
    <property type="component" value="Unassembled WGS sequence"/>
</dbReference>
<evidence type="ECO:0000256" key="2">
    <source>
        <dbReference type="ARBA" id="ARBA00022630"/>
    </source>
</evidence>
<feature type="binding site" evidence="5 6">
    <location>
        <position position="133"/>
    </location>
    <ligand>
        <name>substrate</name>
    </ligand>
</feature>
<dbReference type="PANTHER" id="PTHR10851:SF0">
    <property type="entry name" value="PYRIDOXINE-5'-PHOSPHATE OXIDASE"/>
    <property type="match status" value="1"/>
</dbReference>
<evidence type="ECO:0000256" key="1">
    <source>
        <dbReference type="ARBA" id="ARBA00007301"/>
    </source>
</evidence>
<comment type="similarity">
    <text evidence="1 5">Belongs to the pyridoxamine 5'-phosphate oxidase family.</text>
</comment>
<feature type="binding site" evidence="5 6">
    <location>
        <position position="129"/>
    </location>
    <ligand>
        <name>substrate</name>
    </ligand>
</feature>
<feature type="binding site" evidence="5 7">
    <location>
        <position position="89"/>
    </location>
    <ligand>
        <name>FMN</name>
        <dbReference type="ChEBI" id="CHEBI:58210"/>
    </ligand>
</feature>
<feature type="binding site" evidence="5 6">
    <location>
        <position position="137"/>
    </location>
    <ligand>
        <name>substrate</name>
    </ligand>
</feature>
<evidence type="ECO:0000256" key="4">
    <source>
        <dbReference type="ARBA" id="ARBA00023002"/>
    </source>
</evidence>
<dbReference type="InterPro" id="IPR012349">
    <property type="entry name" value="Split_barrel_FMN-bd"/>
</dbReference>
<keyword evidence="3 5" id="KW-0288">FMN</keyword>
<dbReference type="PROSITE" id="PS01064">
    <property type="entry name" value="PYRIDOX_OXIDASE"/>
    <property type="match status" value="1"/>
</dbReference>
<dbReference type="InterPro" id="IPR011576">
    <property type="entry name" value="Pyridox_Oxase_N"/>
</dbReference>
<feature type="binding site" evidence="5 7">
    <location>
        <position position="191"/>
    </location>
    <ligand>
        <name>FMN</name>
        <dbReference type="ChEBI" id="CHEBI:58210"/>
    </ligand>
</feature>
<dbReference type="UniPathway" id="UPA01068">
    <property type="reaction ID" value="UER00304"/>
</dbReference>
<evidence type="ECO:0000256" key="6">
    <source>
        <dbReference type="PIRSR" id="PIRSR000190-1"/>
    </source>
</evidence>
<protein>
    <recommendedName>
        <fullName evidence="5">Pyridoxine/pyridoxamine 5'-phosphate oxidase</fullName>
        <ecNumber evidence="5">1.4.3.5</ecNumber>
    </recommendedName>
    <alternativeName>
        <fullName evidence="5">PNP/PMP oxidase</fullName>
        <shortName evidence="5">PNPOx</shortName>
    </alternativeName>
    <alternativeName>
        <fullName evidence="5">Pyridoxal 5'-phosphate synthase</fullName>
    </alternativeName>
</protein>
<keyword evidence="2 5" id="KW-0285">Flavoprotein</keyword>
<dbReference type="SUPFAM" id="SSF50475">
    <property type="entry name" value="FMN-binding split barrel"/>
    <property type="match status" value="1"/>
</dbReference>
<keyword evidence="5" id="KW-0664">Pyridoxine biosynthesis</keyword>
<feature type="domain" description="Pyridoxamine 5'-phosphate oxidase N-terminal" evidence="8">
    <location>
        <begin position="41"/>
        <end position="160"/>
    </location>
</feature>
<comment type="cofactor">
    <cofactor evidence="5 7">
        <name>FMN</name>
        <dbReference type="ChEBI" id="CHEBI:58210"/>
    </cofactor>
    <text evidence="5 7">Binds 1 FMN per subunit.</text>
</comment>
<dbReference type="NCBIfam" id="NF004231">
    <property type="entry name" value="PRK05679.1"/>
    <property type="match status" value="1"/>
</dbReference>
<dbReference type="EC" id="1.4.3.5" evidence="5"/>
<comment type="caution">
    <text evidence="10">The sequence shown here is derived from an EMBL/GenBank/DDBJ whole genome shotgun (WGS) entry which is preliminary data.</text>
</comment>
<dbReference type="Gene3D" id="2.30.110.10">
    <property type="entry name" value="Electron Transport, Fmn-binding Protein, Chain A"/>
    <property type="match status" value="1"/>
</dbReference>
<evidence type="ECO:0000259" key="9">
    <source>
        <dbReference type="Pfam" id="PF10590"/>
    </source>
</evidence>
<dbReference type="PIRSF" id="PIRSF000190">
    <property type="entry name" value="Pyd_amn-ph_oxd"/>
    <property type="match status" value="1"/>
</dbReference>
<feature type="domain" description="Pyridoxine 5'-phosphate oxidase dimerisation C-terminal" evidence="9">
    <location>
        <begin position="178"/>
        <end position="218"/>
    </location>
</feature>
<organism evidence="10 11">
    <name type="scientific">Candidatus Pantoea edessiphila</name>
    <dbReference type="NCBI Taxonomy" id="2044610"/>
    <lineage>
        <taxon>Bacteria</taxon>
        <taxon>Pseudomonadati</taxon>
        <taxon>Pseudomonadota</taxon>
        <taxon>Gammaproteobacteria</taxon>
        <taxon>Enterobacterales</taxon>
        <taxon>Erwiniaceae</taxon>
        <taxon>Pantoea</taxon>
    </lineage>
</organism>
<gene>
    <name evidence="5 10" type="primary">pdxH</name>
    <name evidence="10" type="ORF">CRV09_00675</name>
</gene>
<feature type="binding site" evidence="5 6">
    <location>
        <begin position="197"/>
        <end position="199"/>
    </location>
    <ligand>
        <name>substrate</name>
    </ligand>
</feature>
<comment type="function">
    <text evidence="5">Catalyzes the oxidation of either pyridoxine 5'-phosphate (PNP) or pyridoxamine 5'-phosphate (PMP) into pyridoxal 5'-phosphate (PLP).</text>
</comment>
<dbReference type="InterPro" id="IPR019740">
    <property type="entry name" value="Pyridox_Oxase_CS"/>
</dbReference>
<feature type="binding site" evidence="5 7">
    <location>
        <position position="111"/>
    </location>
    <ligand>
        <name>FMN</name>
        <dbReference type="ChEBI" id="CHEBI:58210"/>
    </ligand>
</feature>
<comment type="pathway">
    <text evidence="5">Cofactor metabolism; pyridoxal 5'-phosphate salvage; pyridoxal 5'-phosphate from pyridoxine 5'-phosphate: step 1/1.</text>
</comment>
<feature type="binding site" evidence="6">
    <location>
        <begin position="14"/>
        <end position="17"/>
    </location>
    <ligand>
        <name>substrate</name>
    </ligand>
</feature>
<feature type="binding site" evidence="5 7">
    <location>
        <begin position="67"/>
        <end position="72"/>
    </location>
    <ligand>
        <name>FMN</name>
        <dbReference type="ChEBI" id="CHEBI:58210"/>
    </ligand>
</feature>
<dbReference type="Pfam" id="PF01243">
    <property type="entry name" value="PNPOx_N"/>
    <property type="match status" value="1"/>
</dbReference>
<sequence>MKDIKETTDISNLRREYIKGRLSRKDLPDNPLILFDHWLIDACKSFIPDPTAMTLATVDQNGQPYQRTVLLKYYDKKGMVFYTHFNSRKVIHLKKNPKISLHFLWHCLDRQLMILGKIEQLSMLETLKYFYKRPRESQITTWVSKQSSFISSREVLEKSFLDMKSKFKNREIPLPSFWGGFRVKFNTMEFWQGGEHRLHDRFLYQLEDNIWRINRLAP</sequence>
<dbReference type="Pfam" id="PF10590">
    <property type="entry name" value="PNP_phzG_C"/>
    <property type="match status" value="1"/>
</dbReference>
<evidence type="ECO:0000256" key="3">
    <source>
        <dbReference type="ARBA" id="ARBA00022643"/>
    </source>
</evidence>
<dbReference type="AlphaFoldDB" id="A0A2P5T2N5"/>
<dbReference type="GO" id="GO:0010181">
    <property type="term" value="F:FMN binding"/>
    <property type="evidence" value="ECO:0007669"/>
    <property type="project" value="UniProtKB-UniRule"/>
</dbReference>
<feature type="binding site" evidence="5 6">
    <location>
        <position position="72"/>
    </location>
    <ligand>
        <name>substrate</name>
    </ligand>
</feature>
<dbReference type="HAMAP" id="MF_01629">
    <property type="entry name" value="PdxH"/>
    <property type="match status" value="1"/>
</dbReference>
<dbReference type="GO" id="GO:0008615">
    <property type="term" value="P:pyridoxine biosynthetic process"/>
    <property type="evidence" value="ECO:0007669"/>
    <property type="project" value="UniProtKB-UniRule"/>
</dbReference>
<evidence type="ECO:0000256" key="7">
    <source>
        <dbReference type="PIRSR" id="PIRSR000190-2"/>
    </source>
</evidence>
<evidence type="ECO:0000313" key="10">
    <source>
        <dbReference type="EMBL" id="PPI88812.1"/>
    </source>
</evidence>
<dbReference type="InterPro" id="IPR000659">
    <property type="entry name" value="Pyridox_Oxase"/>
</dbReference>
<accession>A0A2P5T2N5</accession>
<dbReference type="OrthoDB" id="9780392at2"/>
<dbReference type="PANTHER" id="PTHR10851">
    <property type="entry name" value="PYRIDOXINE-5-PHOSPHATE OXIDASE"/>
    <property type="match status" value="1"/>
</dbReference>
<feature type="binding site" evidence="5 7">
    <location>
        <position position="201"/>
    </location>
    <ligand>
        <name>FMN</name>
        <dbReference type="ChEBI" id="CHEBI:58210"/>
    </ligand>
</feature>
<comment type="catalytic activity">
    <reaction evidence="5">
        <text>pyridoxamine 5'-phosphate + O2 + H2O = pyridoxal 5'-phosphate + H2O2 + NH4(+)</text>
        <dbReference type="Rhea" id="RHEA:15817"/>
        <dbReference type="ChEBI" id="CHEBI:15377"/>
        <dbReference type="ChEBI" id="CHEBI:15379"/>
        <dbReference type="ChEBI" id="CHEBI:16240"/>
        <dbReference type="ChEBI" id="CHEBI:28938"/>
        <dbReference type="ChEBI" id="CHEBI:58451"/>
        <dbReference type="ChEBI" id="CHEBI:597326"/>
        <dbReference type="EC" id="1.4.3.5"/>
    </reaction>
</comment>
<feature type="binding site" evidence="5 7">
    <location>
        <begin position="146"/>
        <end position="147"/>
    </location>
    <ligand>
        <name>FMN</name>
        <dbReference type="ChEBI" id="CHEBI:58210"/>
    </ligand>
</feature>
<dbReference type="GO" id="GO:0004733">
    <property type="term" value="F:pyridoxamine phosphate oxidase activity"/>
    <property type="evidence" value="ECO:0007669"/>
    <property type="project" value="UniProtKB-UniRule"/>
</dbReference>
<comment type="subunit">
    <text evidence="5">Homodimer.</text>
</comment>
<dbReference type="EMBL" id="PDKR01000001">
    <property type="protein sequence ID" value="PPI88812.1"/>
    <property type="molecule type" value="Genomic_DNA"/>
</dbReference>
<comment type="catalytic activity">
    <reaction evidence="5">
        <text>pyridoxine 5'-phosphate + O2 = pyridoxal 5'-phosphate + H2O2</text>
        <dbReference type="Rhea" id="RHEA:15149"/>
        <dbReference type="ChEBI" id="CHEBI:15379"/>
        <dbReference type="ChEBI" id="CHEBI:16240"/>
        <dbReference type="ChEBI" id="CHEBI:58589"/>
        <dbReference type="ChEBI" id="CHEBI:597326"/>
        <dbReference type="EC" id="1.4.3.5"/>
    </reaction>
</comment>
<reference evidence="10 11" key="1">
    <citation type="journal article" date="2018" name="Genome Biol. Evol.">
        <title>Cladogenesis and Genomic Streamlining in Extracellular Endosymbionts of Tropical Stink Bugs.</title>
        <authorList>
            <person name="Otero-Bravo A."/>
            <person name="Goffredi S."/>
            <person name="Sabree Z.L."/>
        </authorList>
    </citation>
    <scope>NUCLEOTIDE SEQUENCE [LARGE SCALE GENOMIC DNA]</scope>
    <source>
        <strain evidence="10 11">SoEO</strain>
    </source>
</reference>
<comment type="pathway">
    <text evidence="5">Cofactor metabolism; pyridoxal 5'-phosphate salvage; pyridoxal 5'-phosphate from pyridoxamine 5'-phosphate: step 1/1.</text>
</comment>
<keyword evidence="4 5" id="KW-0560">Oxidoreductase</keyword>
<feature type="binding site" evidence="5 7">
    <location>
        <begin position="82"/>
        <end position="83"/>
    </location>
    <ligand>
        <name>FMN</name>
        <dbReference type="ChEBI" id="CHEBI:58210"/>
    </ligand>
</feature>
<dbReference type="InterPro" id="IPR019576">
    <property type="entry name" value="Pyridoxamine_oxidase_dimer_C"/>
</dbReference>
<dbReference type="RefSeq" id="WP_136132239.1">
    <property type="nucleotide sequence ID" value="NZ_PDKR01000001.1"/>
</dbReference>
<name>A0A2P5T2N5_9GAMM</name>
<evidence type="ECO:0000259" key="8">
    <source>
        <dbReference type="Pfam" id="PF01243"/>
    </source>
</evidence>
<evidence type="ECO:0000313" key="11">
    <source>
        <dbReference type="Proteomes" id="UP000295937"/>
    </source>
</evidence>
<proteinExistence type="inferred from homology"/>
<dbReference type="NCBIfam" id="TIGR00558">
    <property type="entry name" value="pdxH"/>
    <property type="match status" value="1"/>
</dbReference>
<evidence type="ECO:0000256" key="5">
    <source>
        <dbReference type="HAMAP-Rule" id="MF_01629"/>
    </source>
</evidence>